<organism evidence="2 3">
    <name type="scientific">Dielma fastidiosa</name>
    <dbReference type="NCBI Taxonomy" id="1034346"/>
    <lineage>
        <taxon>Bacteria</taxon>
        <taxon>Bacillati</taxon>
        <taxon>Bacillota</taxon>
        <taxon>Erysipelotrichia</taxon>
        <taxon>Erysipelotrichales</taxon>
        <taxon>Erysipelotrichaceae</taxon>
        <taxon>Dielma</taxon>
    </lineage>
</organism>
<dbReference type="AlphaFoldDB" id="A0A318L881"/>
<gene>
    <name evidence="2" type="ORF">DES51_101315</name>
</gene>
<comment type="caution">
    <text evidence="2">The sequence shown here is derived from an EMBL/GenBank/DDBJ whole genome shotgun (WGS) entry which is preliminary data.</text>
</comment>
<evidence type="ECO:0000313" key="2">
    <source>
        <dbReference type="EMBL" id="PXX81703.1"/>
    </source>
</evidence>
<dbReference type="Proteomes" id="UP000247612">
    <property type="component" value="Unassembled WGS sequence"/>
</dbReference>
<feature type="domain" description="Protein CotJB" evidence="1">
    <location>
        <begin position="185"/>
        <end position="258"/>
    </location>
</feature>
<dbReference type="InterPro" id="IPR024207">
    <property type="entry name" value="CotJB_dom"/>
</dbReference>
<dbReference type="EMBL" id="QJKH01000001">
    <property type="protein sequence ID" value="PXX81703.1"/>
    <property type="molecule type" value="Genomic_DNA"/>
</dbReference>
<reference evidence="2 3" key="1">
    <citation type="submission" date="2018-05" db="EMBL/GenBank/DDBJ databases">
        <title>Genomic Encyclopedia of Type Strains, Phase IV (KMG-IV): sequencing the most valuable type-strain genomes for metagenomic binning, comparative biology and taxonomic classification.</title>
        <authorList>
            <person name="Goeker M."/>
        </authorList>
    </citation>
    <scope>NUCLEOTIDE SEQUENCE [LARGE SCALE GENOMIC DNA]</scope>
    <source>
        <strain evidence="2 3">JC118</strain>
    </source>
</reference>
<evidence type="ECO:0000259" key="1">
    <source>
        <dbReference type="Pfam" id="PF12652"/>
    </source>
</evidence>
<evidence type="ECO:0000313" key="3">
    <source>
        <dbReference type="Proteomes" id="UP000247612"/>
    </source>
</evidence>
<dbReference type="STRING" id="1034346.GCA_000313565_00311"/>
<keyword evidence="3" id="KW-1185">Reference proteome</keyword>
<protein>
    <submittedName>
        <fullName evidence="2">CotJB protein</fullName>
    </submittedName>
</protein>
<dbReference type="OrthoDB" id="9804099at2"/>
<dbReference type="Pfam" id="PF12652">
    <property type="entry name" value="CotJB"/>
    <property type="match status" value="1"/>
</dbReference>
<dbReference type="RefSeq" id="WP_022936619.1">
    <property type="nucleotide sequence ID" value="NZ_CABKRQ010000001.1"/>
</dbReference>
<sequence length="261" mass="29370">MGNRNCKEDRLFDFTMDDRMMGCGCDGGDYNNGCCDYNNGCSDYHNDDYGCGCDDGCNNCCDTNCGCDCDPCNNQCCDPCCDCDPCNNQCCDSNCGCGCTDNCCDPCGNDCGCNNNCGCSCGCNNGCNNNCGCNNGCQTSCDNEYNCDVDAADSDSTWYDEVRRPHRPDCGCKPSEEQCRRCRELKKRIQHLDFALQEVTLYLDMHPCDCRALRYYHRIKCELDKCMALYERHCAPISNKGNENQYEWEWAQSPWPWEGQE</sequence>
<accession>A0A318L881</accession>
<name>A0A318L881_9FIRM</name>
<proteinExistence type="predicted"/>